<dbReference type="GeneID" id="4618629"/>
<dbReference type="Proteomes" id="UP000000591">
    <property type="component" value="Chromosome I"/>
</dbReference>
<dbReference type="GO" id="GO:0034088">
    <property type="term" value="P:maintenance of mitotic sister chromatid cohesion"/>
    <property type="evidence" value="ECO:0000318"/>
    <property type="project" value="GO_Central"/>
</dbReference>
<dbReference type="Pfam" id="PF09724">
    <property type="entry name" value="Dcc1"/>
    <property type="match status" value="1"/>
</dbReference>
<dbReference type="KEGG" id="ago:AGOS_AAL015W"/>
<dbReference type="GO" id="GO:0035753">
    <property type="term" value="P:maintenance of DNA trinucleotide repeats"/>
    <property type="evidence" value="ECO:0007669"/>
    <property type="project" value="EnsemblFungi"/>
</dbReference>
<dbReference type="PANTHER" id="PTHR13395">
    <property type="entry name" value="SISTER CHROMATID COHESION PROTEIN DCC1-RELATED"/>
    <property type="match status" value="1"/>
</dbReference>
<dbReference type="AlphaFoldDB" id="Q75EV1"/>
<keyword evidence="4" id="KW-1185">Reference proteome</keyword>
<dbReference type="OrthoDB" id="276989at2759"/>
<name>Q75EV1_EREGS</name>
<dbReference type="GO" id="GO:0006260">
    <property type="term" value="P:DNA replication"/>
    <property type="evidence" value="ECO:0007669"/>
    <property type="project" value="UniProtKB-KW"/>
</dbReference>
<dbReference type="InterPro" id="IPR019128">
    <property type="entry name" value="Dcc1"/>
</dbReference>
<evidence type="ECO:0000313" key="3">
    <source>
        <dbReference type="EMBL" id="AAS50351.1"/>
    </source>
</evidence>
<dbReference type="GO" id="GO:0034398">
    <property type="term" value="P:telomere tethering at nuclear periphery"/>
    <property type="evidence" value="ECO:0007669"/>
    <property type="project" value="EnsemblFungi"/>
</dbReference>
<gene>
    <name evidence="3" type="ORF">AGOS_AAL015W</name>
</gene>
<sequence>MSVNLYTELENVGTYKVLQLTEELIRAFQSGPVELKAGGDDSEVVLCSADKTWAVRQKNHSNTVILMKEFAPVPAAETQVSARGPVQGEWLGYTQQTCELEPRATAGQVDLSALPIYNGQHVGDGPDVETLVENATCSRAEFYAAWRAAGGCSVGGTACVISPDLLGRTLHLVLATAVADGFDLACVGPEQMWASIARSMAAGAHGATHPYSREVIETVLHRFGRVGSDGVSFELDLSRIARWYGVQALKKFASTEAIMVDEFMIKWRSLFPAYFRCDLDLELLYGEFARPQHERIQYLSRSTLPMDIKDRFQQLFRIQNAWDIREITPFIEELNTRGIGMDNFVLKYARRKKTGKTIVVMPR</sequence>
<evidence type="ECO:0000256" key="2">
    <source>
        <dbReference type="ARBA" id="ARBA00022705"/>
    </source>
</evidence>
<dbReference type="RefSeq" id="NP_982527.1">
    <property type="nucleotide sequence ID" value="NM_207880.1"/>
</dbReference>
<protein>
    <submittedName>
        <fullName evidence="3">AAL015Wp</fullName>
    </submittedName>
</protein>
<dbReference type="STRING" id="284811.Q75EV1"/>
<evidence type="ECO:0000313" key="4">
    <source>
        <dbReference type="Proteomes" id="UP000000591"/>
    </source>
</evidence>
<keyword evidence="2" id="KW-0235">DNA replication</keyword>
<reference evidence="4" key="2">
    <citation type="journal article" date="2013" name="G3 (Bethesda)">
        <title>Genomes of Ashbya fungi isolated from insects reveal four mating-type loci, numerous translocations, lack of transposons, and distinct gene duplications.</title>
        <authorList>
            <person name="Dietrich F.S."/>
            <person name="Voegeli S."/>
            <person name="Kuo S."/>
            <person name="Philippsen P."/>
        </authorList>
    </citation>
    <scope>GENOME REANNOTATION</scope>
    <source>
        <strain evidence="4">ATCC 10895 / CBS 109.51 / FGSC 9923 / NRRL Y-1056</strain>
    </source>
</reference>
<evidence type="ECO:0000256" key="1">
    <source>
        <dbReference type="ARBA" id="ARBA00007017"/>
    </source>
</evidence>
<dbReference type="InParanoid" id="Q75EV1"/>
<accession>Q75EV1</accession>
<dbReference type="OMA" id="DSESWPF"/>
<dbReference type="eggNOG" id="KOG0798">
    <property type="taxonomic scope" value="Eukaryota"/>
</dbReference>
<dbReference type="GO" id="GO:0000785">
    <property type="term" value="C:chromatin"/>
    <property type="evidence" value="ECO:0000318"/>
    <property type="project" value="GO_Central"/>
</dbReference>
<dbReference type="GO" id="GO:0000775">
    <property type="term" value="C:chromosome, centromeric region"/>
    <property type="evidence" value="ECO:0000318"/>
    <property type="project" value="GO_Central"/>
</dbReference>
<dbReference type="GO" id="GO:0031390">
    <property type="term" value="C:Ctf18 RFC-like complex"/>
    <property type="evidence" value="ECO:0000318"/>
    <property type="project" value="GO_Central"/>
</dbReference>
<dbReference type="PANTHER" id="PTHR13395:SF6">
    <property type="entry name" value="SISTER CHROMATID COHESION PROTEIN DCC1"/>
    <property type="match status" value="1"/>
</dbReference>
<proteinExistence type="inferred from homology"/>
<organism evidence="3 4">
    <name type="scientific">Eremothecium gossypii (strain ATCC 10895 / CBS 109.51 / FGSC 9923 / NRRL Y-1056)</name>
    <name type="common">Yeast</name>
    <name type="synonym">Ashbya gossypii</name>
    <dbReference type="NCBI Taxonomy" id="284811"/>
    <lineage>
        <taxon>Eukaryota</taxon>
        <taxon>Fungi</taxon>
        <taxon>Dikarya</taxon>
        <taxon>Ascomycota</taxon>
        <taxon>Saccharomycotina</taxon>
        <taxon>Saccharomycetes</taxon>
        <taxon>Saccharomycetales</taxon>
        <taxon>Saccharomycetaceae</taxon>
        <taxon>Eremothecium</taxon>
    </lineage>
</organism>
<dbReference type="EMBL" id="AE016814">
    <property type="protein sequence ID" value="AAS50351.1"/>
    <property type="molecule type" value="Genomic_DNA"/>
</dbReference>
<dbReference type="FunCoup" id="Q75EV1">
    <property type="interactions" value="442"/>
</dbReference>
<dbReference type="HOGENOM" id="CLU_034504_0_0_1"/>
<reference evidence="3 4" key="1">
    <citation type="journal article" date="2004" name="Science">
        <title>The Ashbya gossypii genome as a tool for mapping the ancient Saccharomyces cerevisiae genome.</title>
        <authorList>
            <person name="Dietrich F.S."/>
            <person name="Voegeli S."/>
            <person name="Brachat S."/>
            <person name="Lerch A."/>
            <person name="Gates K."/>
            <person name="Steiner S."/>
            <person name="Mohr C."/>
            <person name="Pohlmann R."/>
            <person name="Luedi P."/>
            <person name="Choi S."/>
            <person name="Wing R.A."/>
            <person name="Flavier A."/>
            <person name="Gaffney T.D."/>
            <person name="Philippsen P."/>
        </authorList>
    </citation>
    <scope>NUCLEOTIDE SEQUENCE [LARGE SCALE GENOMIC DNA]</scope>
    <source>
        <strain evidence="4">ATCC 10895 / CBS 109.51 / FGSC 9923 / NRRL Y-1056</strain>
    </source>
</reference>
<comment type="similarity">
    <text evidence="1">Belongs to the DCC1 family.</text>
</comment>